<reference evidence="1" key="1">
    <citation type="submission" date="2021-01" db="EMBL/GenBank/DDBJ databases">
        <authorList>
            <person name="Corre E."/>
            <person name="Pelletier E."/>
            <person name="Niang G."/>
            <person name="Scheremetjew M."/>
            <person name="Finn R."/>
            <person name="Kale V."/>
            <person name="Holt S."/>
            <person name="Cochrane G."/>
            <person name="Meng A."/>
            <person name="Brown T."/>
            <person name="Cohen L."/>
        </authorList>
    </citation>
    <scope>NUCLEOTIDE SEQUENCE</scope>
</reference>
<name>A0A7S1AVL6_NOCSC</name>
<proteinExistence type="predicted"/>
<gene>
    <name evidence="1" type="ORF">NSCI0253_LOCUS41057</name>
</gene>
<organism evidence="1">
    <name type="scientific">Noctiluca scintillans</name>
    <name type="common">Sea sparkle</name>
    <name type="synonym">Red tide dinoflagellate</name>
    <dbReference type="NCBI Taxonomy" id="2966"/>
    <lineage>
        <taxon>Eukaryota</taxon>
        <taxon>Sar</taxon>
        <taxon>Alveolata</taxon>
        <taxon>Dinophyceae</taxon>
        <taxon>Noctilucales</taxon>
        <taxon>Noctilucaceae</taxon>
        <taxon>Noctiluca</taxon>
    </lineage>
</organism>
<sequence length="243" mass="26956">MAQAMSAALFAPVYAGLPRPPDESTVERPRPERYTCDVVRDALPELEYQLEEAVVQGDVERVHEILARGADKDAPLDKDGRTALMIACAAGWMDLVKHLVEVEDVDIDGVVSRGGFRAIDYAGKEQHMFPNENDIVDYLKSKGSQFTWWGAAFAGDIRRLQVFIDHGQDVNEINPVMWNFSAVDCAIAGGCGKAAHFLVARGGLVSIRNCQVPLLDEQLASTGRNDAFMYKQWGLEKGEYFLY</sequence>
<dbReference type="Pfam" id="PF12796">
    <property type="entry name" value="Ank_2"/>
    <property type="match status" value="1"/>
</dbReference>
<protein>
    <submittedName>
        <fullName evidence="1">Uncharacterized protein</fullName>
    </submittedName>
</protein>
<dbReference type="InterPro" id="IPR036770">
    <property type="entry name" value="Ankyrin_rpt-contain_sf"/>
</dbReference>
<accession>A0A7S1AVL6</accession>
<dbReference type="SUPFAM" id="SSF48403">
    <property type="entry name" value="Ankyrin repeat"/>
    <property type="match status" value="1"/>
</dbReference>
<dbReference type="AlphaFoldDB" id="A0A7S1AVL6"/>
<dbReference type="InterPro" id="IPR002110">
    <property type="entry name" value="Ankyrin_rpt"/>
</dbReference>
<evidence type="ECO:0000313" key="1">
    <source>
        <dbReference type="EMBL" id="CAD8866702.1"/>
    </source>
</evidence>
<dbReference type="EMBL" id="HBFQ01057906">
    <property type="protein sequence ID" value="CAD8866702.1"/>
    <property type="molecule type" value="Transcribed_RNA"/>
</dbReference>
<dbReference type="Gene3D" id="1.25.40.20">
    <property type="entry name" value="Ankyrin repeat-containing domain"/>
    <property type="match status" value="1"/>
</dbReference>